<organism evidence="6 7">
    <name type="scientific">Abiotrophia defectiva ATCC 49176</name>
    <dbReference type="NCBI Taxonomy" id="592010"/>
    <lineage>
        <taxon>Bacteria</taxon>
        <taxon>Bacillati</taxon>
        <taxon>Bacillota</taxon>
        <taxon>Bacilli</taxon>
        <taxon>Lactobacillales</taxon>
        <taxon>Aerococcaceae</taxon>
        <taxon>Abiotrophia</taxon>
    </lineage>
</organism>
<dbReference type="HOGENOM" id="CLU_923597_0_0_9"/>
<dbReference type="InterPro" id="IPR019080">
    <property type="entry name" value="YqaJ_viral_recombinase"/>
</dbReference>
<evidence type="ECO:0000259" key="5">
    <source>
        <dbReference type="Pfam" id="PF09588"/>
    </source>
</evidence>
<feature type="domain" description="YqaJ viral recombinase" evidence="5">
    <location>
        <begin position="13"/>
        <end position="134"/>
    </location>
</feature>
<proteinExistence type="predicted"/>
<dbReference type="GeneID" id="84817961"/>
<evidence type="ECO:0000313" key="7">
    <source>
        <dbReference type="Proteomes" id="UP000019050"/>
    </source>
</evidence>
<dbReference type="AlphaFoldDB" id="W1Q2J9"/>
<evidence type="ECO:0000256" key="1">
    <source>
        <dbReference type="ARBA" id="ARBA00022741"/>
    </source>
</evidence>
<accession>W1Q2J9</accession>
<protein>
    <submittedName>
        <fullName evidence="6">YqaJ viral recombinase family protein</fullName>
    </submittedName>
</protein>
<name>W1Q2J9_ABIDE</name>
<comment type="caution">
    <text evidence="6">The sequence shown here is derived from an EMBL/GenBank/DDBJ whole genome shotgun (WGS) entry which is preliminary data.</text>
</comment>
<dbReference type="EMBL" id="ACIN03000013">
    <property type="protein sequence ID" value="ESK65298.1"/>
    <property type="molecule type" value="Genomic_DNA"/>
</dbReference>
<dbReference type="InterPro" id="IPR017482">
    <property type="entry name" value="Lambda-type_endonuclease"/>
</dbReference>
<dbReference type="Proteomes" id="UP000019050">
    <property type="component" value="Unassembled WGS sequence"/>
</dbReference>
<gene>
    <name evidence="6" type="ORF">GCWU000182_001459</name>
</gene>
<evidence type="ECO:0000256" key="2">
    <source>
        <dbReference type="ARBA" id="ARBA00022801"/>
    </source>
</evidence>
<dbReference type="SUPFAM" id="SSF52980">
    <property type="entry name" value="Restriction endonuclease-like"/>
    <property type="match status" value="1"/>
</dbReference>
<dbReference type="InterPro" id="IPR011604">
    <property type="entry name" value="PDDEXK-like_dom_sf"/>
</dbReference>
<dbReference type="RefSeq" id="WP_023392101.1">
    <property type="nucleotide sequence ID" value="NZ_KI535340.1"/>
</dbReference>
<keyword evidence="7" id="KW-1185">Reference proteome</keyword>
<keyword evidence="3" id="KW-0347">Helicase</keyword>
<dbReference type="GO" id="GO:0004386">
    <property type="term" value="F:helicase activity"/>
    <property type="evidence" value="ECO:0007669"/>
    <property type="project" value="UniProtKB-KW"/>
</dbReference>
<dbReference type="eggNOG" id="COG5377">
    <property type="taxonomic scope" value="Bacteria"/>
</dbReference>
<dbReference type="OrthoDB" id="46225at2"/>
<dbReference type="STRING" id="592010.GCWU000182_001459"/>
<evidence type="ECO:0000256" key="4">
    <source>
        <dbReference type="ARBA" id="ARBA00022840"/>
    </source>
</evidence>
<keyword evidence="2" id="KW-0378">Hydrolase</keyword>
<dbReference type="Pfam" id="PF09588">
    <property type="entry name" value="YqaJ"/>
    <property type="match status" value="1"/>
</dbReference>
<reference evidence="6" key="1">
    <citation type="submission" date="2013-06" db="EMBL/GenBank/DDBJ databases">
        <authorList>
            <person name="Weinstock G."/>
            <person name="Sodergren E."/>
            <person name="Clifton S."/>
            <person name="Fulton L."/>
            <person name="Fulton B."/>
            <person name="Courtney L."/>
            <person name="Fronick C."/>
            <person name="Harrison M."/>
            <person name="Strong C."/>
            <person name="Farmer C."/>
            <person name="Delahaunty K."/>
            <person name="Markovic C."/>
            <person name="Hall O."/>
            <person name="Minx P."/>
            <person name="Tomlinson C."/>
            <person name="Mitreva M."/>
            <person name="Nelson J."/>
            <person name="Hou S."/>
            <person name="Wollam A."/>
            <person name="Pepin K.H."/>
            <person name="Johnson M."/>
            <person name="Bhonagiri V."/>
            <person name="Nash W.E."/>
            <person name="Warren W."/>
            <person name="Chinwalla A."/>
            <person name="Mardis E.R."/>
            <person name="Wilson R.K."/>
        </authorList>
    </citation>
    <scope>NUCLEOTIDE SEQUENCE [LARGE SCALE GENOMIC DNA]</scope>
    <source>
        <strain evidence="6">ATCC 49176</strain>
    </source>
</reference>
<dbReference type="NCBIfam" id="TIGR03033">
    <property type="entry name" value="phage_rel_nuc"/>
    <property type="match status" value="1"/>
</dbReference>
<sequence length="303" mass="35517">MFGLEKQDLNVTQNRNLYVGGSDVPTILGINKYKSQFELAKEKLGIIEREFHGNEYTAYGNQLEPQIRDYINAVNQMNFIVNTFIDEEKSIRSNVDGIDLDHKILLEIKTHGKKPDIKVYRAQMQLYMAQTGCQVGWLAMYNRPENFDTEFDVERLQIIEVERDEEEIKQILDAIETFWVRCEYLRDQHDMSETEFMTKGTDVDKTLMKLNRVAPDIVAFKKQLKEMEAIEADLKKELYDKMTEYDIKQLDTPLMKVTRVLPTVSKGFDKKGLQIKYPDIYEEFETETKKSGYVKITEKKGKE</sequence>
<keyword evidence="4" id="KW-0067">ATP-binding</keyword>
<keyword evidence="1" id="KW-0547">Nucleotide-binding</keyword>
<evidence type="ECO:0000313" key="6">
    <source>
        <dbReference type="EMBL" id="ESK65298.1"/>
    </source>
</evidence>
<dbReference type="GO" id="GO:0005524">
    <property type="term" value="F:ATP binding"/>
    <property type="evidence" value="ECO:0007669"/>
    <property type="project" value="UniProtKB-KW"/>
</dbReference>
<dbReference type="GO" id="GO:0016787">
    <property type="term" value="F:hydrolase activity"/>
    <property type="evidence" value="ECO:0007669"/>
    <property type="project" value="UniProtKB-KW"/>
</dbReference>
<dbReference type="Gene3D" id="3.90.320.10">
    <property type="match status" value="1"/>
</dbReference>
<evidence type="ECO:0000256" key="3">
    <source>
        <dbReference type="ARBA" id="ARBA00022806"/>
    </source>
</evidence>
<dbReference type="InterPro" id="IPR011335">
    <property type="entry name" value="Restrct_endonuc-II-like"/>
</dbReference>